<name>A0A9N9D9Q3_9GLOM</name>
<reference evidence="1" key="1">
    <citation type="submission" date="2021-06" db="EMBL/GenBank/DDBJ databases">
        <authorList>
            <person name="Kallberg Y."/>
            <person name="Tangrot J."/>
            <person name="Rosling A."/>
        </authorList>
    </citation>
    <scope>NUCLEOTIDE SEQUENCE</scope>
    <source>
        <strain evidence="1">FL966</strain>
    </source>
</reference>
<feature type="non-terminal residue" evidence="1">
    <location>
        <position position="1"/>
    </location>
</feature>
<sequence length="54" mass="6479">GFFEEMVKVFSEKFHDDPDWFLLGETHGARELKKMVDKICFESFELLYPSTFQE</sequence>
<evidence type="ECO:0000313" key="2">
    <source>
        <dbReference type="Proteomes" id="UP000789759"/>
    </source>
</evidence>
<dbReference type="EMBL" id="CAJVQA010005754">
    <property type="protein sequence ID" value="CAG8627333.1"/>
    <property type="molecule type" value="Genomic_DNA"/>
</dbReference>
<dbReference type="Proteomes" id="UP000789759">
    <property type="component" value="Unassembled WGS sequence"/>
</dbReference>
<comment type="caution">
    <text evidence="1">The sequence shown here is derived from an EMBL/GenBank/DDBJ whole genome shotgun (WGS) entry which is preliminary data.</text>
</comment>
<organism evidence="1 2">
    <name type="scientific">Cetraspora pellucida</name>
    <dbReference type="NCBI Taxonomy" id="1433469"/>
    <lineage>
        <taxon>Eukaryota</taxon>
        <taxon>Fungi</taxon>
        <taxon>Fungi incertae sedis</taxon>
        <taxon>Mucoromycota</taxon>
        <taxon>Glomeromycotina</taxon>
        <taxon>Glomeromycetes</taxon>
        <taxon>Diversisporales</taxon>
        <taxon>Gigasporaceae</taxon>
        <taxon>Cetraspora</taxon>
    </lineage>
</organism>
<keyword evidence="2" id="KW-1185">Reference proteome</keyword>
<proteinExistence type="predicted"/>
<accession>A0A9N9D9Q3</accession>
<dbReference type="AlphaFoldDB" id="A0A9N9D9Q3"/>
<evidence type="ECO:0000313" key="1">
    <source>
        <dbReference type="EMBL" id="CAG8627333.1"/>
    </source>
</evidence>
<gene>
    <name evidence="1" type="ORF">CPELLU_LOCUS8220</name>
</gene>
<protein>
    <submittedName>
        <fullName evidence="1">10834_t:CDS:1</fullName>
    </submittedName>
</protein>